<reference evidence="1 2" key="1">
    <citation type="submission" date="2015-09" db="EMBL/GenBank/DDBJ databases">
        <authorList>
            <person name="Jackson K.R."/>
            <person name="Lunt B.L."/>
            <person name="Fisher J.N.B."/>
            <person name="Gardner A.V."/>
            <person name="Bailey M.E."/>
            <person name="Deus L.M."/>
            <person name="Earl A.S."/>
            <person name="Gibby P.D."/>
            <person name="Hartmann K.A."/>
            <person name="Liu J.E."/>
            <person name="Manci A.M."/>
            <person name="Nielsen D.A."/>
            <person name="Solomon M.B."/>
            <person name="Breakwell D.P."/>
            <person name="Burnett S.H."/>
            <person name="Grose J.H."/>
        </authorList>
    </citation>
    <scope>NUCLEOTIDE SEQUENCE [LARGE SCALE GENOMIC DNA]</scope>
    <source>
        <strain evidence="1 2">CECT 7799</strain>
    </source>
</reference>
<proteinExistence type="predicted"/>
<name>A0A0M7BGE0_9RHOB</name>
<organism evidence="1 2">
    <name type="scientific">Jannaschia seosinensis</name>
    <dbReference type="NCBI Taxonomy" id="313367"/>
    <lineage>
        <taxon>Bacteria</taxon>
        <taxon>Pseudomonadati</taxon>
        <taxon>Pseudomonadota</taxon>
        <taxon>Alphaproteobacteria</taxon>
        <taxon>Rhodobacterales</taxon>
        <taxon>Roseobacteraceae</taxon>
        <taxon>Jannaschia</taxon>
    </lineage>
</organism>
<dbReference type="EMBL" id="CYPR01000206">
    <property type="protein sequence ID" value="CUH40406.1"/>
    <property type="molecule type" value="Genomic_DNA"/>
</dbReference>
<evidence type="ECO:0000313" key="2">
    <source>
        <dbReference type="Proteomes" id="UP000049455"/>
    </source>
</evidence>
<gene>
    <name evidence="1" type="ORF">JSE7799_03138</name>
</gene>
<evidence type="ECO:0000313" key="1">
    <source>
        <dbReference type="EMBL" id="CUH40406.1"/>
    </source>
</evidence>
<accession>A0A0M7BGE0</accession>
<dbReference type="Proteomes" id="UP000049455">
    <property type="component" value="Unassembled WGS sequence"/>
</dbReference>
<dbReference type="AlphaFoldDB" id="A0A0M7BGE0"/>
<keyword evidence="2" id="KW-1185">Reference proteome</keyword>
<dbReference type="STRING" id="313367.JSE7799_03138"/>
<protein>
    <submittedName>
        <fullName evidence="1">Uncharacterized protein</fullName>
    </submittedName>
</protein>
<sequence length="87" mass="9510">MTQRKNLSSRVVQLTETRTITVSGTNSEKQTGTADSGDAKIIVSAAAMPPDSRALPHIDTARMIVARHRELNYRSDRLVFAKLKATG</sequence>